<dbReference type="STRING" id="71717.A0A4Y7T9U5"/>
<sequence>MLGARLWSARYALSLDPPPGPLHMPKLIFKRTPEEEAEHHARKARRKERKKRKRTDHSQDASKRSRRATDDDVTSRRWASSDEGEDDVNRATASAPHSRASKADDERADGGFSQRVNDEIRAEMEERTYREKLFDAMGHDERLDGLENELNDFVHIPDRWKTAATGTAQKELYDKDNFLKLDPSALDDDEYAEWVRLGMYRKSHAAEHAEQLRRKAAAAERRAAEKAQRTETRRLEKLAEEERRRKKRERENAKKSRAKDDYHAQWKVLLEEANNSATARELAFAEIPWPIHHTADGEMEKEFTKDAITAFLLAGLDTFLRYHPDKFEGRFMRRVRPGDKERVREAIGQISRVLNHLLEDV</sequence>
<dbReference type="PANTHER" id="PTHR15263:SF1">
    <property type="entry name" value="NF-KAPPA-B INHIBITOR-LIKE PROTEIN 1"/>
    <property type="match status" value="1"/>
</dbReference>
<evidence type="ECO:0000256" key="1">
    <source>
        <dbReference type="ARBA" id="ARBA00004123"/>
    </source>
</evidence>
<dbReference type="EMBL" id="QPFP01000023">
    <property type="protein sequence ID" value="TEB30329.1"/>
    <property type="molecule type" value="Genomic_DNA"/>
</dbReference>
<proteinExistence type="predicted"/>
<organism evidence="7 8">
    <name type="scientific">Coprinellus micaceus</name>
    <name type="common">Glistening ink-cap mushroom</name>
    <name type="synonym">Coprinus micaceus</name>
    <dbReference type="NCBI Taxonomy" id="71717"/>
    <lineage>
        <taxon>Eukaryota</taxon>
        <taxon>Fungi</taxon>
        <taxon>Dikarya</taxon>
        <taxon>Basidiomycota</taxon>
        <taxon>Agaricomycotina</taxon>
        <taxon>Agaricomycetes</taxon>
        <taxon>Agaricomycetidae</taxon>
        <taxon>Agaricales</taxon>
        <taxon>Agaricineae</taxon>
        <taxon>Psathyrellaceae</taxon>
        <taxon>Coprinellus</taxon>
    </lineage>
</organism>
<dbReference type="PANTHER" id="PTHR15263">
    <property type="entry name" value="I-KAPPA-B-LIKE PROTEIN IKBL"/>
    <property type="match status" value="1"/>
</dbReference>
<evidence type="ECO:0000256" key="2">
    <source>
        <dbReference type="ARBA" id="ARBA00022553"/>
    </source>
</evidence>
<dbReference type="GO" id="GO:0005634">
    <property type="term" value="C:nucleus"/>
    <property type="evidence" value="ECO:0007669"/>
    <property type="project" value="UniProtKB-SubCell"/>
</dbReference>
<dbReference type="GO" id="GO:0043124">
    <property type="term" value="P:negative regulation of canonical NF-kappaB signal transduction"/>
    <property type="evidence" value="ECO:0007669"/>
    <property type="project" value="InterPro"/>
</dbReference>
<protein>
    <submittedName>
        <fullName evidence="7">Uncharacterized protein</fullName>
    </submittedName>
</protein>
<dbReference type="Proteomes" id="UP000298030">
    <property type="component" value="Unassembled WGS sequence"/>
</dbReference>
<gene>
    <name evidence="7" type="ORF">FA13DRAFT_1733634</name>
</gene>
<keyword evidence="5" id="KW-0539">Nucleus</keyword>
<evidence type="ECO:0000313" key="8">
    <source>
        <dbReference type="Proteomes" id="UP000298030"/>
    </source>
</evidence>
<feature type="region of interest" description="Disordered" evidence="6">
    <location>
        <begin position="11"/>
        <end position="113"/>
    </location>
</feature>
<dbReference type="InterPro" id="IPR038753">
    <property type="entry name" value="NFKBIL1"/>
</dbReference>
<evidence type="ECO:0000256" key="5">
    <source>
        <dbReference type="ARBA" id="ARBA00023242"/>
    </source>
</evidence>
<evidence type="ECO:0000313" key="7">
    <source>
        <dbReference type="EMBL" id="TEB30329.1"/>
    </source>
</evidence>
<comment type="caution">
    <text evidence="7">The sequence shown here is derived from an EMBL/GenBank/DDBJ whole genome shotgun (WGS) entry which is preliminary data.</text>
</comment>
<reference evidence="7 8" key="1">
    <citation type="journal article" date="2019" name="Nat. Ecol. Evol.">
        <title>Megaphylogeny resolves global patterns of mushroom evolution.</title>
        <authorList>
            <person name="Varga T."/>
            <person name="Krizsan K."/>
            <person name="Foldi C."/>
            <person name="Dima B."/>
            <person name="Sanchez-Garcia M."/>
            <person name="Sanchez-Ramirez S."/>
            <person name="Szollosi G.J."/>
            <person name="Szarkandi J.G."/>
            <person name="Papp V."/>
            <person name="Albert L."/>
            <person name="Andreopoulos W."/>
            <person name="Angelini C."/>
            <person name="Antonin V."/>
            <person name="Barry K.W."/>
            <person name="Bougher N.L."/>
            <person name="Buchanan P."/>
            <person name="Buyck B."/>
            <person name="Bense V."/>
            <person name="Catcheside P."/>
            <person name="Chovatia M."/>
            <person name="Cooper J."/>
            <person name="Damon W."/>
            <person name="Desjardin D."/>
            <person name="Finy P."/>
            <person name="Geml J."/>
            <person name="Haridas S."/>
            <person name="Hughes K."/>
            <person name="Justo A."/>
            <person name="Karasinski D."/>
            <person name="Kautmanova I."/>
            <person name="Kiss B."/>
            <person name="Kocsube S."/>
            <person name="Kotiranta H."/>
            <person name="LaButti K.M."/>
            <person name="Lechner B.E."/>
            <person name="Liimatainen K."/>
            <person name="Lipzen A."/>
            <person name="Lukacs Z."/>
            <person name="Mihaltcheva S."/>
            <person name="Morgado L.N."/>
            <person name="Niskanen T."/>
            <person name="Noordeloos M.E."/>
            <person name="Ohm R.A."/>
            <person name="Ortiz-Santana B."/>
            <person name="Ovrebo C."/>
            <person name="Racz N."/>
            <person name="Riley R."/>
            <person name="Savchenko A."/>
            <person name="Shiryaev A."/>
            <person name="Soop K."/>
            <person name="Spirin V."/>
            <person name="Szebenyi C."/>
            <person name="Tomsovsky M."/>
            <person name="Tulloss R.E."/>
            <person name="Uehling J."/>
            <person name="Grigoriev I.V."/>
            <person name="Vagvolgyi C."/>
            <person name="Papp T."/>
            <person name="Martin F.M."/>
            <person name="Miettinen O."/>
            <person name="Hibbett D.S."/>
            <person name="Nagy L.G."/>
        </authorList>
    </citation>
    <scope>NUCLEOTIDE SEQUENCE [LARGE SCALE GENOMIC DNA]</scope>
    <source>
        <strain evidence="7 8">FP101781</strain>
    </source>
</reference>
<evidence type="ECO:0000256" key="6">
    <source>
        <dbReference type="SAM" id="MobiDB-lite"/>
    </source>
</evidence>
<feature type="region of interest" description="Disordered" evidence="6">
    <location>
        <begin position="219"/>
        <end position="258"/>
    </location>
</feature>
<evidence type="ECO:0000256" key="3">
    <source>
        <dbReference type="ARBA" id="ARBA00022737"/>
    </source>
</evidence>
<dbReference type="AlphaFoldDB" id="A0A4Y7T9U5"/>
<keyword evidence="3" id="KW-0677">Repeat</keyword>
<keyword evidence="4" id="KW-0040">ANK repeat</keyword>
<accession>A0A4Y7T9U5</accession>
<keyword evidence="2" id="KW-0597">Phosphoprotein</keyword>
<feature type="compositionally biased region" description="Basic and acidic residues" evidence="6">
    <location>
        <begin position="56"/>
        <end position="75"/>
    </location>
</feature>
<keyword evidence="8" id="KW-1185">Reference proteome</keyword>
<evidence type="ECO:0000256" key="4">
    <source>
        <dbReference type="ARBA" id="ARBA00023043"/>
    </source>
</evidence>
<name>A0A4Y7T9U5_COPMI</name>
<feature type="compositionally biased region" description="Basic residues" evidence="6">
    <location>
        <begin position="40"/>
        <end position="55"/>
    </location>
</feature>
<dbReference type="OrthoDB" id="5580261at2759"/>
<comment type="subcellular location">
    <subcellularLocation>
        <location evidence="1">Nucleus</location>
    </subcellularLocation>
</comment>